<keyword evidence="3" id="KW-0067">ATP-binding</keyword>
<keyword evidence="1" id="KW-0547">Nucleotide-binding</keyword>
<dbReference type="InterPro" id="IPR002912">
    <property type="entry name" value="ACT_dom"/>
</dbReference>
<evidence type="ECO:0000256" key="7">
    <source>
        <dbReference type="ARBA" id="ARBA00029500"/>
    </source>
</evidence>
<dbReference type="GO" id="GO:0006355">
    <property type="term" value="P:regulation of DNA-templated transcription"/>
    <property type="evidence" value="ECO:0007669"/>
    <property type="project" value="InterPro"/>
</dbReference>
<dbReference type="PROSITE" id="PS00688">
    <property type="entry name" value="SIGMA54_INTERACT_3"/>
    <property type="match status" value="1"/>
</dbReference>
<gene>
    <name evidence="11" type="ordered locus">Toce_1560</name>
</gene>
<dbReference type="GO" id="GO:0003677">
    <property type="term" value="F:DNA binding"/>
    <property type="evidence" value="ECO:0007669"/>
    <property type="project" value="UniProtKB-KW"/>
</dbReference>
<feature type="domain" description="PAS" evidence="9">
    <location>
        <begin position="81"/>
        <end position="135"/>
    </location>
</feature>
<accession>D9RY78</accession>
<dbReference type="Pfam" id="PF25601">
    <property type="entry name" value="AAA_lid_14"/>
    <property type="match status" value="1"/>
</dbReference>
<dbReference type="PROSITE" id="PS00675">
    <property type="entry name" value="SIGMA54_INTERACT_1"/>
    <property type="match status" value="1"/>
</dbReference>
<dbReference type="HOGENOM" id="CLU_000445_8_1_9"/>
<dbReference type="Gene3D" id="1.10.8.60">
    <property type="match status" value="1"/>
</dbReference>
<dbReference type="FunFam" id="3.40.50.300:FF:000006">
    <property type="entry name" value="DNA-binding transcriptional regulator NtrC"/>
    <property type="match status" value="1"/>
</dbReference>
<dbReference type="CDD" id="cd00130">
    <property type="entry name" value="PAS"/>
    <property type="match status" value="1"/>
</dbReference>
<dbReference type="InterPro" id="IPR002078">
    <property type="entry name" value="Sigma_54_int"/>
</dbReference>
<protein>
    <recommendedName>
        <fullName evidence="7">HTH-type transcriptional regulatory protein TyrR</fullName>
    </recommendedName>
</protein>
<dbReference type="InterPro" id="IPR058031">
    <property type="entry name" value="AAA_lid_NorR"/>
</dbReference>
<dbReference type="Gene3D" id="3.40.50.300">
    <property type="entry name" value="P-loop containing nucleotide triphosphate hydrolases"/>
    <property type="match status" value="1"/>
</dbReference>
<evidence type="ECO:0000259" key="8">
    <source>
        <dbReference type="PROSITE" id="PS50045"/>
    </source>
</evidence>
<dbReference type="InterPro" id="IPR000014">
    <property type="entry name" value="PAS"/>
</dbReference>
<dbReference type="SMART" id="SM00382">
    <property type="entry name" value="AAA"/>
    <property type="match status" value="1"/>
</dbReference>
<evidence type="ECO:0000259" key="9">
    <source>
        <dbReference type="PROSITE" id="PS50112"/>
    </source>
</evidence>
<proteinExistence type="predicted"/>
<keyword evidence="4" id="KW-0805">Transcription regulation</keyword>
<dbReference type="NCBIfam" id="TIGR00229">
    <property type="entry name" value="sensory_box"/>
    <property type="match status" value="1"/>
</dbReference>
<dbReference type="CDD" id="cd00009">
    <property type="entry name" value="AAA"/>
    <property type="match status" value="1"/>
</dbReference>
<dbReference type="InterPro" id="IPR030828">
    <property type="entry name" value="HTH_TyrR"/>
</dbReference>
<dbReference type="Gene3D" id="1.10.10.60">
    <property type="entry name" value="Homeodomain-like"/>
    <property type="match status" value="1"/>
</dbReference>
<evidence type="ECO:0000259" key="10">
    <source>
        <dbReference type="PROSITE" id="PS51671"/>
    </source>
</evidence>
<dbReference type="SUPFAM" id="SSF52540">
    <property type="entry name" value="P-loop containing nucleoside triphosphate hydrolases"/>
    <property type="match status" value="1"/>
</dbReference>
<dbReference type="PANTHER" id="PTHR32071">
    <property type="entry name" value="TRANSCRIPTIONAL REGULATORY PROTEIN"/>
    <property type="match status" value="1"/>
</dbReference>
<dbReference type="PROSITE" id="PS50045">
    <property type="entry name" value="SIGMA54_INTERACT_4"/>
    <property type="match status" value="1"/>
</dbReference>
<organism evidence="11 12">
    <name type="scientific">Thermosediminibacter oceani (strain ATCC BAA-1034 / DSM 16646 / JW/IW-1228P)</name>
    <dbReference type="NCBI Taxonomy" id="555079"/>
    <lineage>
        <taxon>Bacteria</taxon>
        <taxon>Bacillati</taxon>
        <taxon>Bacillota</taxon>
        <taxon>Clostridia</taxon>
        <taxon>Thermosediminibacterales</taxon>
        <taxon>Thermosediminibacteraceae</taxon>
        <taxon>Thermosediminibacter</taxon>
    </lineage>
</organism>
<evidence type="ECO:0000313" key="12">
    <source>
        <dbReference type="Proteomes" id="UP000000272"/>
    </source>
</evidence>
<dbReference type="PANTHER" id="PTHR32071:SF57">
    <property type="entry name" value="C4-DICARBOXYLATE TRANSPORT TRANSCRIPTIONAL REGULATORY PROTEIN DCTD"/>
    <property type="match status" value="1"/>
</dbReference>
<dbReference type="InterPro" id="IPR027417">
    <property type="entry name" value="P-loop_NTPase"/>
</dbReference>
<dbReference type="SUPFAM" id="SSF55785">
    <property type="entry name" value="PYP-like sensor domain (PAS domain)"/>
    <property type="match status" value="1"/>
</dbReference>
<dbReference type="Gene3D" id="3.30.450.20">
    <property type="entry name" value="PAS domain"/>
    <property type="match status" value="1"/>
</dbReference>
<dbReference type="RefSeq" id="WP_013276330.1">
    <property type="nucleotide sequence ID" value="NC_014377.1"/>
</dbReference>
<keyword evidence="12" id="KW-1185">Reference proteome</keyword>
<dbReference type="Pfam" id="PF00989">
    <property type="entry name" value="PAS"/>
    <property type="match status" value="1"/>
</dbReference>
<reference evidence="11 12" key="1">
    <citation type="journal article" date="2010" name="Stand. Genomic Sci.">
        <title>Complete genome sequence of Thermosediminibacter oceani type strain (JW/IW-1228P).</title>
        <authorList>
            <person name="Pitluck S."/>
            <person name="Yasawong M."/>
            <person name="Munk C."/>
            <person name="Nolan M."/>
            <person name="Lapidus A."/>
            <person name="Lucas S."/>
            <person name="Glavina Del Rio T."/>
            <person name="Tice H."/>
            <person name="Cheng J.F."/>
            <person name="Bruce D."/>
            <person name="Detter C."/>
            <person name="Tapia R."/>
            <person name="Han C."/>
            <person name="Goodwin L."/>
            <person name="Liolios K."/>
            <person name="Ivanova N."/>
            <person name="Mavromatis K."/>
            <person name="Mikhailova N."/>
            <person name="Pati A."/>
            <person name="Chen A."/>
            <person name="Palaniappan K."/>
            <person name="Land M."/>
            <person name="Hauser L."/>
            <person name="Chang Y.J."/>
            <person name="Jeffries C.D."/>
            <person name="Rohde M."/>
            <person name="Spring S."/>
            <person name="Sikorski J."/>
            <person name="Goker M."/>
            <person name="Woyke T."/>
            <person name="Bristow J."/>
            <person name="Eisen J.A."/>
            <person name="Markowitz V."/>
            <person name="Hugenholtz P."/>
            <person name="Kyrpides N.C."/>
            <person name="Klenk H.P."/>
        </authorList>
    </citation>
    <scope>NUCLEOTIDE SEQUENCE [LARGE SCALE GENOMIC DNA]</scope>
    <source>
        <strain evidence="12">ATCC BAA-1034 / DSM 16646 / JW/IW-1228P</strain>
    </source>
</reference>
<dbReference type="EMBL" id="CP002131">
    <property type="protein sequence ID" value="ADL08302.1"/>
    <property type="molecule type" value="Genomic_DNA"/>
</dbReference>
<evidence type="ECO:0000313" key="11">
    <source>
        <dbReference type="EMBL" id="ADL08302.1"/>
    </source>
</evidence>
<feature type="domain" description="ACT" evidence="10">
    <location>
        <begin position="6"/>
        <end position="78"/>
    </location>
</feature>
<dbReference type="GO" id="GO:0005524">
    <property type="term" value="F:ATP binding"/>
    <property type="evidence" value="ECO:0007669"/>
    <property type="project" value="UniProtKB-KW"/>
</dbReference>
<dbReference type="InterPro" id="IPR025943">
    <property type="entry name" value="Sigma_54_int_dom_ATP-bd_2"/>
</dbReference>
<dbReference type="InterPro" id="IPR025662">
    <property type="entry name" value="Sigma_54_int_dom_ATP-bd_1"/>
</dbReference>
<dbReference type="eggNOG" id="COG3829">
    <property type="taxonomic scope" value="Bacteria"/>
</dbReference>
<dbReference type="Pfam" id="PF00158">
    <property type="entry name" value="Sigma54_activat"/>
    <property type="match status" value="1"/>
</dbReference>
<dbReference type="PROSITE" id="PS50112">
    <property type="entry name" value="PAS"/>
    <property type="match status" value="1"/>
</dbReference>
<evidence type="ECO:0000256" key="5">
    <source>
        <dbReference type="ARBA" id="ARBA00023125"/>
    </source>
</evidence>
<dbReference type="STRING" id="555079.Toce_1560"/>
<dbReference type="SUPFAM" id="SSF46689">
    <property type="entry name" value="Homeodomain-like"/>
    <property type="match status" value="1"/>
</dbReference>
<dbReference type="SMART" id="SM00091">
    <property type="entry name" value="PAS"/>
    <property type="match status" value="1"/>
</dbReference>
<evidence type="ECO:0000256" key="1">
    <source>
        <dbReference type="ARBA" id="ARBA00022741"/>
    </source>
</evidence>
<dbReference type="Gene3D" id="3.30.70.260">
    <property type="match status" value="1"/>
</dbReference>
<evidence type="ECO:0000256" key="2">
    <source>
        <dbReference type="ARBA" id="ARBA00022797"/>
    </source>
</evidence>
<dbReference type="InterPro" id="IPR003593">
    <property type="entry name" value="AAA+_ATPase"/>
</dbReference>
<keyword evidence="6" id="KW-0804">Transcription</keyword>
<dbReference type="AlphaFoldDB" id="D9RY78"/>
<dbReference type="InterPro" id="IPR009057">
    <property type="entry name" value="Homeodomain-like_sf"/>
</dbReference>
<sequence>MMETLRFMVKTRDRVGMALDILKILYRYGINLKAMEVGPGYAWLKIEKNDSLSFDFLKKQLLLEEDVLEVDEIKLLPQEEREKKIKAVLDATSEGIIAIDKNGIITTFNPAAEKILKIRAQEAVGKQISEILSPNLPMLRTVKTGESYDNVEIVLNSEKSKSHYITSGRPILDEDGNPVGAVASLQDIESVMNLVYSFTQPAMITFDEILGESDKIRKVKEIAKIAAKGNSTVLIRGESGTGKELFARSIHMASPRRDRPFVAVNCAAIPDTLLESELFGYEEGAFTGAKKGGKQGLFKYADKGTLFLDEIGELSTHLQVKLLRVLQEGKIRRVGGNEEIPVDVRIIAATNRNLEKLMRDGQFREDLYYRLNVIPVFIPPLRERKEDIPLLAMHLIKKLSQKMNKKVSNISPDAMKKLMEYDWPGNVRELSNVIERAMNLCDDEVIGTEHLILKEEEFNESPGSPRGSGKAFKSLKEVVAEVEKKAILEALENSRSVREAARLLGVTHATVLNKMKNYGIKKEARWFD</sequence>
<dbReference type="PROSITE" id="PS00676">
    <property type="entry name" value="SIGMA54_INTERACT_2"/>
    <property type="match status" value="1"/>
</dbReference>
<dbReference type="PROSITE" id="PS51671">
    <property type="entry name" value="ACT"/>
    <property type="match status" value="1"/>
</dbReference>
<dbReference type="Pfam" id="PF18024">
    <property type="entry name" value="HTH_50"/>
    <property type="match status" value="1"/>
</dbReference>
<evidence type="ECO:0000256" key="4">
    <source>
        <dbReference type="ARBA" id="ARBA00023015"/>
    </source>
</evidence>
<dbReference type="InterPro" id="IPR013767">
    <property type="entry name" value="PAS_fold"/>
</dbReference>
<feature type="domain" description="Sigma-54 factor interaction" evidence="8">
    <location>
        <begin position="209"/>
        <end position="439"/>
    </location>
</feature>
<dbReference type="InterPro" id="IPR035965">
    <property type="entry name" value="PAS-like_dom_sf"/>
</dbReference>
<keyword evidence="5" id="KW-0238">DNA-binding</keyword>
<dbReference type="Proteomes" id="UP000000272">
    <property type="component" value="Chromosome"/>
</dbReference>
<name>D9RY78_THEOJ</name>
<dbReference type="KEGG" id="toc:Toce_1560"/>
<evidence type="ECO:0000256" key="6">
    <source>
        <dbReference type="ARBA" id="ARBA00023163"/>
    </source>
</evidence>
<dbReference type="InterPro" id="IPR025944">
    <property type="entry name" value="Sigma_54_int_dom_CS"/>
</dbReference>
<keyword evidence="2" id="KW-0058">Aromatic hydrocarbons catabolism</keyword>
<evidence type="ECO:0000256" key="3">
    <source>
        <dbReference type="ARBA" id="ARBA00022840"/>
    </source>
</evidence>